<organism evidence="8 9">
    <name type="scientific">Streptomyces milbemycinicus</name>
    <dbReference type="NCBI Taxonomy" id="476552"/>
    <lineage>
        <taxon>Bacteria</taxon>
        <taxon>Bacillati</taxon>
        <taxon>Actinomycetota</taxon>
        <taxon>Actinomycetes</taxon>
        <taxon>Kitasatosporales</taxon>
        <taxon>Streptomycetaceae</taxon>
        <taxon>Streptomyces</taxon>
    </lineage>
</organism>
<dbReference type="InterPro" id="IPR036291">
    <property type="entry name" value="NAD(P)-bd_dom_sf"/>
</dbReference>
<evidence type="ECO:0000256" key="5">
    <source>
        <dbReference type="SAM" id="MobiDB-lite"/>
    </source>
</evidence>
<dbReference type="RefSeq" id="WP_358643577.1">
    <property type="nucleotide sequence ID" value="NZ_JBFACG010000004.1"/>
</dbReference>
<feature type="region of interest" description="Disordered" evidence="5">
    <location>
        <begin position="1"/>
        <end position="30"/>
    </location>
</feature>
<name>A0ABW8LYC7_9ACTN</name>
<dbReference type="PROSITE" id="PS00671">
    <property type="entry name" value="D_2_HYDROXYACID_DH_3"/>
    <property type="match status" value="1"/>
</dbReference>
<dbReference type="Gene3D" id="3.40.50.720">
    <property type="entry name" value="NAD(P)-binding Rossmann-like Domain"/>
    <property type="match status" value="2"/>
</dbReference>
<evidence type="ECO:0000259" key="7">
    <source>
        <dbReference type="Pfam" id="PF02826"/>
    </source>
</evidence>
<gene>
    <name evidence="8" type="ORF">ACI2L5_39135</name>
</gene>
<evidence type="ECO:0000256" key="1">
    <source>
        <dbReference type="ARBA" id="ARBA00005854"/>
    </source>
</evidence>
<dbReference type="PANTHER" id="PTHR43333:SF1">
    <property type="entry name" value="D-ISOMER SPECIFIC 2-HYDROXYACID DEHYDROGENASE NAD-BINDING DOMAIN-CONTAINING PROTEIN"/>
    <property type="match status" value="1"/>
</dbReference>
<reference evidence="8 9" key="1">
    <citation type="submission" date="2024-11" db="EMBL/GenBank/DDBJ databases">
        <title>The Natural Products Discovery Center: Release of the First 8490 Sequenced Strains for Exploring Actinobacteria Biosynthetic Diversity.</title>
        <authorList>
            <person name="Kalkreuter E."/>
            <person name="Kautsar S.A."/>
            <person name="Yang D."/>
            <person name="Bader C.D."/>
            <person name="Teijaro C.N."/>
            <person name="Fluegel L."/>
            <person name="Davis C.M."/>
            <person name="Simpson J.R."/>
            <person name="Lauterbach L."/>
            <person name="Steele A.D."/>
            <person name="Gui C."/>
            <person name="Meng S."/>
            <person name="Li G."/>
            <person name="Viehrig K."/>
            <person name="Ye F."/>
            <person name="Su P."/>
            <person name="Kiefer A.F."/>
            <person name="Nichols A."/>
            <person name="Cepeda A.J."/>
            <person name="Yan W."/>
            <person name="Fan B."/>
            <person name="Jiang Y."/>
            <person name="Adhikari A."/>
            <person name="Zheng C.-J."/>
            <person name="Schuster L."/>
            <person name="Cowan T.M."/>
            <person name="Smanski M.J."/>
            <person name="Chevrette M.G."/>
            <person name="De Carvalho L.P.S."/>
            <person name="Shen B."/>
        </authorList>
    </citation>
    <scope>NUCLEOTIDE SEQUENCE [LARGE SCALE GENOMIC DNA]</scope>
    <source>
        <strain evidence="8 9">NPDC020863</strain>
    </source>
</reference>
<feature type="domain" description="D-isomer specific 2-hydroxyacid dehydrogenase catalytic" evidence="6">
    <location>
        <begin position="81"/>
        <end position="332"/>
    </location>
</feature>
<feature type="compositionally biased region" description="Basic and acidic residues" evidence="5">
    <location>
        <begin position="1"/>
        <end position="14"/>
    </location>
</feature>
<evidence type="ECO:0000313" key="9">
    <source>
        <dbReference type="Proteomes" id="UP001620295"/>
    </source>
</evidence>
<feature type="domain" description="D-isomer specific 2-hydroxyacid dehydrogenase NAD-binding" evidence="7">
    <location>
        <begin position="129"/>
        <end position="301"/>
    </location>
</feature>
<dbReference type="InterPro" id="IPR006140">
    <property type="entry name" value="D-isomer_DH_NAD-bd"/>
</dbReference>
<keyword evidence="2 4" id="KW-0560">Oxidoreductase</keyword>
<dbReference type="Pfam" id="PF00389">
    <property type="entry name" value="2-Hacid_dh"/>
    <property type="match status" value="1"/>
</dbReference>
<dbReference type="PANTHER" id="PTHR43333">
    <property type="entry name" value="2-HACID_DH_C DOMAIN-CONTAINING PROTEIN"/>
    <property type="match status" value="1"/>
</dbReference>
<dbReference type="EMBL" id="JBJDQH010000015">
    <property type="protein sequence ID" value="MFK4270901.1"/>
    <property type="molecule type" value="Genomic_DNA"/>
</dbReference>
<keyword evidence="3" id="KW-0520">NAD</keyword>
<keyword evidence="9" id="KW-1185">Reference proteome</keyword>
<evidence type="ECO:0000256" key="3">
    <source>
        <dbReference type="ARBA" id="ARBA00023027"/>
    </source>
</evidence>
<dbReference type="InterPro" id="IPR029753">
    <property type="entry name" value="D-isomer_DH_CS"/>
</dbReference>
<evidence type="ECO:0000256" key="4">
    <source>
        <dbReference type="RuleBase" id="RU003719"/>
    </source>
</evidence>
<comment type="caution">
    <text evidence="8">The sequence shown here is derived from an EMBL/GenBank/DDBJ whole genome shotgun (WGS) entry which is preliminary data.</text>
</comment>
<evidence type="ECO:0000256" key="2">
    <source>
        <dbReference type="ARBA" id="ARBA00023002"/>
    </source>
</evidence>
<proteinExistence type="inferred from homology"/>
<dbReference type="Proteomes" id="UP001620295">
    <property type="component" value="Unassembled WGS sequence"/>
</dbReference>
<dbReference type="CDD" id="cd12166">
    <property type="entry name" value="2-Hacid_dh_7"/>
    <property type="match status" value="1"/>
</dbReference>
<protein>
    <submittedName>
        <fullName evidence="8">2-hydroxyacid dehydrogenase</fullName>
    </submittedName>
</protein>
<sequence length="336" mass="35945">MSADHSDNPDKPHPDSPLSGPPSDASRPLAWLPFPADEIDGLPDGLEYAHWDGESDYPTDPARCAFYCLPYMKNKEGVRPLPAMKNLSVVQTLTAGIDHVQPAIAELPPGVRLCNARGVHDASTAELALTLILASLRGIPGFVRAQDAGQWKQGFRPALADKSVLIVGYGSIGSAIEDRLVPFECERVLRVARSPRTTERGPVHPIDDLSRLLPEADVVVLVTPLTPATRGLAGADFLARMKDGALLVNVARGPVVDTEALLAELETGRLRAALDVTDPEPLPAGHPLWHAPGVLITPHVGGPSSAFLPRAKRLLRDQLRRFAAGEPLSHIVTTTG</sequence>
<dbReference type="SUPFAM" id="SSF51735">
    <property type="entry name" value="NAD(P)-binding Rossmann-fold domains"/>
    <property type="match status" value="1"/>
</dbReference>
<dbReference type="SUPFAM" id="SSF52283">
    <property type="entry name" value="Formate/glycerate dehydrogenase catalytic domain-like"/>
    <property type="match status" value="1"/>
</dbReference>
<evidence type="ECO:0000259" key="6">
    <source>
        <dbReference type="Pfam" id="PF00389"/>
    </source>
</evidence>
<evidence type="ECO:0000313" key="8">
    <source>
        <dbReference type="EMBL" id="MFK4270901.1"/>
    </source>
</evidence>
<accession>A0ABW8LYC7</accession>
<comment type="similarity">
    <text evidence="1 4">Belongs to the D-isomer specific 2-hydroxyacid dehydrogenase family.</text>
</comment>
<dbReference type="Pfam" id="PF02826">
    <property type="entry name" value="2-Hacid_dh_C"/>
    <property type="match status" value="1"/>
</dbReference>
<dbReference type="InterPro" id="IPR006139">
    <property type="entry name" value="D-isomer_2_OHA_DH_cat_dom"/>
</dbReference>